<evidence type="ECO:0000259" key="2">
    <source>
        <dbReference type="PROSITE" id="PS50097"/>
    </source>
</evidence>
<dbReference type="KEGG" id="acan:ACA1_189620"/>
<feature type="domain" description="BTB" evidence="2">
    <location>
        <begin position="421"/>
        <end position="582"/>
    </location>
</feature>
<dbReference type="GeneID" id="14911771"/>
<dbReference type="SMART" id="SM00225">
    <property type="entry name" value="BTB"/>
    <property type="match status" value="1"/>
</dbReference>
<accession>L8GGH0</accession>
<name>L8GGH0_ACACF</name>
<dbReference type="OrthoDB" id="6359816at2759"/>
<evidence type="ECO:0000256" key="1">
    <source>
        <dbReference type="SAM" id="MobiDB-lite"/>
    </source>
</evidence>
<gene>
    <name evidence="3" type="ORF">ACA1_189620</name>
</gene>
<sequence>MNGAPPHNPHHPPQALLDDVEEEVTITVEDVIAGLADADKARRLDMFRLLHEAVSGDTRKAVSVGRTDAAWHAIHQAALFRPSWDGDQPGNLLTMERGEGTGVDDLICLEALSCVWAISAHEENKPLVVLYDRTSSHVEAMVANPGGVDAVMLTFNKIKYEKGHPNWADFLQTMSAIIQNVCESHYDSGKKNDLHGVLVNKGVIEFLHFMVGERVFRRREDASNELECIKFLLCLTIGNLAYNRINRALLEEIGAFTFLRNCIRDTKILIKNSWRTLQPFVPLLGLVRDIRQGHNDPLWAVITLAILCLEQFSSKRTFALNDSPETLRVLLLSPVIRRTENEHLLEALLSLCKNMNLNVDQLTHNKDAVAAKEHMEKDLEDFGMLFNRREMFPDLVLVAPRHEPSSTTTLVGEVSAVRRPRNVTAAAHNDSSGGGDGEGLIYCHRAILAARCKVFAALFLRWEASDDEEGNDKESGEEKDNGSTASTAASGGGLELDDDEEEPKKRKKKEAKATKKKATGAKDLKKKRKRDGPPEHKHIRRKKDSQSNGKGDLQRLVVRDVDFDTMHKIVEFIYKGRVELDESCVVDVLRAADIYGLDPLKSKCEAFLGDSLDLDNIAKLLEIANIYSAWHLEKRCQEYIRFTYNGHFARVVESALFVDLFERMPHYRESLAEVCNVVSFVPSVTTSLVAPARNATAC</sequence>
<dbReference type="PANTHER" id="PTHR24413">
    <property type="entry name" value="SPECKLE-TYPE POZ PROTEIN"/>
    <property type="match status" value="1"/>
</dbReference>
<dbReference type="EMBL" id="KB008154">
    <property type="protein sequence ID" value="ELR11296.1"/>
    <property type="molecule type" value="Genomic_DNA"/>
</dbReference>
<dbReference type="VEuPathDB" id="AmoebaDB:ACA1_189620"/>
<reference evidence="3 4" key="1">
    <citation type="journal article" date="2013" name="Genome Biol.">
        <title>Genome of Acanthamoeba castellanii highlights extensive lateral gene transfer and early evolution of tyrosine kinase signaling.</title>
        <authorList>
            <person name="Clarke M."/>
            <person name="Lohan A.J."/>
            <person name="Liu B."/>
            <person name="Lagkouvardos I."/>
            <person name="Roy S."/>
            <person name="Zafar N."/>
            <person name="Bertelli C."/>
            <person name="Schilde C."/>
            <person name="Kianianmomeni A."/>
            <person name="Burglin T.R."/>
            <person name="Frech C."/>
            <person name="Turcotte B."/>
            <person name="Kopec K.O."/>
            <person name="Synnott J.M."/>
            <person name="Choo C."/>
            <person name="Paponov I."/>
            <person name="Finkler A."/>
            <person name="Soon Heng Tan C."/>
            <person name="Hutchins A.P."/>
            <person name="Weinmeier T."/>
            <person name="Rattei T."/>
            <person name="Chu J.S."/>
            <person name="Gimenez G."/>
            <person name="Irimia M."/>
            <person name="Rigden D.J."/>
            <person name="Fitzpatrick D.A."/>
            <person name="Lorenzo-Morales J."/>
            <person name="Bateman A."/>
            <person name="Chiu C.H."/>
            <person name="Tang P."/>
            <person name="Hegemann P."/>
            <person name="Fromm H."/>
            <person name="Raoult D."/>
            <person name="Greub G."/>
            <person name="Miranda-Saavedra D."/>
            <person name="Chen N."/>
            <person name="Nash P."/>
            <person name="Ginger M.L."/>
            <person name="Horn M."/>
            <person name="Schaap P."/>
            <person name="Caler L."/>
            <person name="Loftus B."/>
        </authorList>
    </citation>
    <scope>NUCLEOTIDE SEQUENCE [LARGE SCALE GENOMIC DNA]</scope>
    <source>
        <strain evidence="3 4">Neff</strain>
    </source>
</reference>
<keyword evidence="4" id="KW-1185">Reference proteome</keyword>
<dbReference type="CDD" id="cd14733">
    <property type="entry name" value="BACK"/>
    <property type="match status" value="1"/>
</dbReference>
<dbReference type="Proteomes" id="UP000011083">
    <property type="component" value="Unassembled WGS sequence"/>
</dbReference>
<dbReference type="RefSeq" id="XP_004333309.1">
    <property type="nucleotide sequence ID" value="XM_004333261.1"/>
</dbReference>
<dbReference type="InterPro" id="IPR011333">
    <property type="entry name" value="SKP1/BTB/POZ_sf"/>
</dbReference>
<protein>
    <submittedName>
        <fullName evidence="3">BTB/POZ domain containing protein</fullName>
    </submittedName>
</protein>
<evidence type="ECO:0000313" key="4">
    <source>
        <dbReference type="Proteomes" id="UP000011083"/>
    </source>
</evidence>
<dbReference type="InterPro" id="IPR000210">
    <property type="entry name" value="BTB/POZ_dom"/>
</dbReference>
<dbReference type="STRING" id="1257118.L8GGH0"/>
<dbReference type="SUPFAM" id="SSF54695">
    <property type="entry name" value="POZ domain"/>
    <property type="match status" value="1"/>
</dbReference>
<dbReference type="Gene3D" id="3.30.710.10">
    <property type="entry name" value="Potassium Channel Kv1.1, Chain A"/>
    <property type="match status" value="1"/>
</dbReference>
<feature type="region of interest" description="Disordered" evidence="1">
    <location>
        <begin position="466"/>
        <end position="551"/>
    </location>
</feature>
<feature type="compositionally biased region" description="Basic and acidic residues" evidence="1">
    <location>
        <begin position="472"/>
        <end position="481"/>
    </location>
</feature>
<evidence type="ECO:0000313" key="3">
    <source>
        <dbReference type="EMBL" id="ELR11296.1"/>
    </source>
</evidence>
<proteinExistence type="predicted"/>
<dbReference type="AlphaFoldDB" id="L8GGH0"/>
<organism evidence="3 4">
    <name type="scientific">Acanthamoeba castellanii (strain ATCC 30010 / Neff)</name>
    <dbReference type="NCBI Taxonomy" id="1257118"/>
    <lineage>
        <taxon>Eukaryota</taxon>
        <taxon>Amoebozoa</taxon>
        <taxon>Discosea</taxon>
        <taxon>Longamoebia</taxon>
        <taxon>Centramoebida</taxon>
        <taxon>Acanthamoebidae</taxon>
        <taxon>Acanthamoeba</taxon>
    </lineage>
</organism>
<dbReference type="PROSITE" id="PS50097">
    <property type="entry name" value="BTB"/>
    <property type="match status" value="1"/>
</dbReference>
<feature type="compositionally biased region" description="Basic residues" evidence="1">
    <location>
        <begin position="505"/>
        <end position="530"/>
    </location>
</feature>
<dbReference type="Pfam" id="PF00651">
    <property type="entry name" value="BTB"/>
    <property type="match status" value="1"/>
</dbReference>